<dbReference type="GO" id="GO:0019646">
    <property type="term" value="P:aerobic electron transport chain"/>
    <property type="evidence" value="ECO:0007669"/>
    <property type="project" value="TreeGrafter"/>
</dbReference>
<dbReference type="InterPro" id="IPR023753">
    <property type="entry name" value="FAD/NAD-binding_dom"/>
</dbReference>
<evidence type="ECO:0000256" key="3">
    <source>
        <dbReference type="ARBA" id="ARBA00022630"/>
    </source>
</evidence>
<evidence type="ECO:0000313" key="7">
    <source>
        <dbReference type="EMBL" id="PKK89010.1"/>
    </source>
</evidence>
<keyword evidence="4" id="KW-0274">FAD</keyword>
<evidence type="ECO:0000256" key="1">
    <source>
        <dbReference type="ARBA" id="ARBA00001974"/>
    </source>
</evidence>
<proteinExistence type="inferred from homology"/>
<evidence type="ECO:0000259" key="6">
    <source>
        <dbReference type="Pfam" id="PF07992"/>
    </source>
</evidence>
<dbReference type="Pfam" id="PF07992">
    <property type="entry name" value="Pyr_redox_2"/>
    <property type="match status" value="1"/>
</dbReference>
<organism evidence="7 8">
    <name type="scientific">Candidatus Wallbacteria bacterium HGW-Wallbacteria-1</name>
    <dbReference type="NCBI Taxonomy" id="2013854"/>
    <lineage>
        <taxon>Bacteria</taxon>
        <taxon>Candidatus Walliibacteriota</taxon>
    </lineage>
</organism>
<dbReference type="PANTHER" id="PTHR42913:SF3">
    <property type="entry name" value="64 KDA MITOCHONDRIAL NADH DEHYDROGENASE (EUROFUNG)"/>
    <property type="match status" value="1"/>
</dbReference>
<dbReference type="Gene3D" id="3.50.50.100">
    <property type="match status" value="1"/>
</dbReference>
<protein>
    <recommendedName>
        <fullName evidence="6">FAD/NAD(P)-binding domain-containing protein</fullName>
    </recommendedName>
</protein>
<dbReference type="GO" id="GO:0003955">
    <property type="term" value="F:NAD(P)H dehydrogenase (quinone) activity"/>
    <property type="evidence" value="ECO:0007669"/>
    <property type="project" value="TreeGrafter"/>
</dbReference>
<dbReference type="PANTHER" id="PTHR42913">
    <property type="entry name" value="APOPTOSIS-INDUCING FACTOR 1"/>
    <property type="match status" value="1"/>
</dbReference>
<dbReference type="InterPro" id="IPR051169">
    <property type="entry name" value="NADH-Q_oxidoreductase"/>
</dbReference>
<evidence type="ECO:0000256" key="4">
    <source>
        <dbReference type="ARBA" id="ARBA00022827"/>
    </source>
</evidence>
<sequence length="460" mass="49284">MHSTNSATNSAHTKVMFSPTRILIAGGGYSGLAAARVIASRANLGVKITLIDRNPYATAMPLLPDVAALKIPSSAVTAPLSQLLPSRVNFLQASIQGWDFSHSRVLLDSEMSDCDSIEYDHLIISTGSRTAARPPLIPAENSGIFNLDSLDSAMELGNELYKSLLKAEKSGETLHIVVSGGGYTAVETIANLEYLASSRSLPAEFTLICRSSLLRNHDDWVVQRLEKYLISRKIRIISNCSILEYINSDENGPGSLKIESLDESGQNSIGKITICPCDLMVLASGVEASVQPGESAFTVASPTDSASAALTSSQPTMASSLPDGRLLVDPFLRVRGLKNVFAVGDAAGIEVFQQKSSKPSMASKPSVEYLRRSVNFAIFSGKAAGNNLCNQLDSIELKSFNPVDPGWILPAHGESAGKLFNKIPVCGSTGLRLHYLMCGIRNFSLKNLLYLSAKACKLFP</sequence>
<dbReference type="Proteomes" id="UP000233256">
    <property type="component" value="Unassembled WGS sequence"/>
</dbReference>
<comment type="caution">
    <text evidence="7">The sequence shown here is derived from an EMBL/GenBank/DDBJ whole genome shotgun (WGS) entry which is preliminary data.</text>
</comment>
<comment type="cofactor">
    <cofactor evidence="1">
        <name>FAD</name>
        <dbReference type="ChEBI" id="CHEBI:57692"/>
    </cofactor>
</comment>
<evidence type="ECO:0000256" key="2">
    <source>
        <dbReference type="ARBA" id="ARBA00005272"/>
    </source>
</evidence>
<evidence type="ECO:0000256" key="5">
    <source>
        <dbReference type="ARBA" id="ARBA00023002"/>
    </source>
</evidence>
<name>A0A2N1PL05_9BACT</name>
<dbReference type="SUPFAM" id="SSF51905">
    <property type="entry name" value="FAD/NAD(P)-binding domain"/>
    <property type="match status" value="1"/>
</dbReference>
<comment type="similarity">
    <text evidence="2">Belongs to the NADH dehydrogenase family.</text>
</comment>
<gene>
    <name evidence="7" type="ORF">CVV64_16430</name>
</gene>
<evidence type="ECO:0000313" key="8">
    <source>
        <dbReference type="Proteomes" id="UP000233256"/>
    </source>
</evidence>
<dbReference type="PRINTS" id="PR00368">
    <property type="entry name" value="FADPNR"/>
</dbReference>
<reference evidence="7 8" key="1">
    <citation type="journal article" date="2017" name="ISME J.">
        <title>Potential for microbial H2 and metal transformations associated with novel bacteria and archaea in deep terrestrial subsurface sediments.</title>
        <authorList>
            <person name="Hernsdorf A.W."/>
            <person name="Amano Y."/>
            <person name="Miyakawa K."/>
            <person name="Ise K."/>
            <person name="Suzuki Y."/>
            <person name="Anantharaman K."/>
            <person name="Probst A."/>
            <person name="Burstein D."/>
            <person name="Thomas B.C."/>
            <person name="Banfield J.F."/>
        </authorList>
    </citation>
    <scope>NUCLEOTIDE SEQUENCE [LARGE SCALE GENOMIC DNA]</scope>
    <source>
        <strain evidence="7">HGW-Wallbacteria-1</strain>
    </source>
</reference>
<dbReference type="EMBL" id="PGXC01000028">
    <property type="protein sequence ID" value="PKK89010.1"/>
    <property type="molecule type" value="Genomic_DNA"/>
</dbReference>
<feature type="domain" description="FAD/NAD(P)-binding" evidence="6">
    <location>
        <begin position="21"/>
        <end position="350"/>
    </location>
</feature>
<dbReference type="AlphaFoldDB" id="A0A2N1PL05"/>
<accession>A0A2N1PL05</accession>
<dbReference type="InterPro" id="IPR036188">
    <property type="entry name" value="FAD/NAD-bd_sf"/>
</dbReference>
<keyword evidence="3" id="KW-0285">Flavoprotein</keyword>
<keyword evidence="5" id="KW-0560">Oxidoreductase</keyword>